<organism evidence="3 4">
    <name type="scientific">Chelonia mydas</name>
    <name type="common">Green sea-turtle</name>
    <name type="synonym">Chelonia agassizi</name>
    <dbReference type="NCBI Taxonomy" id="8469"/>
    <lineage>
        <taxon>Eukaryota</taxon>
        <taxon>Metazoa</taxon>
        <taxon>Chordata</taxon>
        <taxon>Craniata</taxon>
        <taxon>Vertebrata</taxon>
        <taxon>Euteleostomi</taxon>
        <taxon>Archelosauria</taxon>
        <taxon>Testudinata</taxon>
        <taxon>Testudines</taxon>
        <taxon>Cryptodira</taxon>
        <taxon>Durocryptodira</taxon>
        <taxon>Americhelydia</taxon>
        <taxon>Chelonioidea</taxon>
        <taxon>Cheloniidae</taxon>
        <taxon>Chelonia</taxon>
    </lineage>
</organism>
<dbReference type="PANTHER" id="PTHR47595:SF1">
    <property type="entry name" value="MYB_SANT-LIKE DNA-BINDING DOMAIN-CONTAINING PROTEIN"/>
    <property type="match status" value="1"/>
</dbReference>
<feature type="compositionally biased region" description="Polar residues" evidence="1">
    <location>
        <begin position="63"/>
        <end position="73"/>
    </location>
</feature>
<dbReference type="Proteomes" id="UP000031443">
    <property type="component" value="Unassembled WGS sequence"/>
</dbReference>
<feature type="compositionally biased region" description="Acidic residues" evidence="1">
    <location>
        <begin position="87"/>
        <end position="101"/>
    </location>
</feature>
<evidence type="ECO:0000259" key="2">
    <source>
        <dbReference type="Pfam" id="PF13837"/>
    </source>
</evidence>
<dbReference type="AlphaFoldDB" id="M7BP30"/>
<gene>
    <name evidence="3" type="ORF">UY3_03776</name>
</gene>
<feature type="domain" description="Myb/SANT-like DNA-binding" evidence="2">
    <location>
        <begin position="4"/>
        <end position="59"/>
    </location>
</feature>
<feature type="region of interest" description="Disordered" evidence="1">
    <location>
        <begin position="61"/>
        <end position="101"/>
    </location>
</feature>
<sequence length="101" mass="11358">MPNEKISKGMMDRGYNRDPQQCCMKIKELRQAYQKPKGATSLSVSEPQSCRFYDELHAILGSAPTTTPPQSVDTCKGGVSHNRDEDFGNEEDEEEEEDSTQ</sequence>
<reference evidence="4" key="1">
    <citation type="journal article" date="2013" name="Nat. Genet.">
        <title>The draft genomes of soft-shell turtle and green sea turtle yield insights into the development and evolution of the turtle-specific body plan.</title>
        <authorList>
            <person name="Wang Z."/>
            <person name="Pascual-Anaya J."/>
            <person name="Zadissa A."/>
            <person name="Li W."/>
            <person name="Niimura Y."/>
            <person name="Huang Z."/>
            <person name="Li C."/>
            <person name="White S."/>
            <person name="Xiong Z."/>
            <person name="Fang D."/>
            <person name="Wang B."/>
            <person name="Ming Y."/>
            <person name="Chen Y."/>
            <person name="Zheng Y."/>
            <person name="Kuraku S."/>
            <person name="Pignatelli M."/>
            <person name="Herrero J."/>
            <person name="Beal K."/>
            <person name="Nozawa M."/>
            <person name="Li Q."/>
            <person name="Wang J."/>
            <person name="Zhang H."/>
            <person name="Yu L."/>
            <person name="Shigenobu S."/>
            <person name="Wang J."/>
            <person name="Liu J."/>
            <person name="Flicek P."/>
            <person name="Searle S."/>
            <person name="Wang J."/>
            <person name="Kuratani S."/>
            <person name="Yin Y."/>
            <person name="Aken B."/>
            <person name="Zhang G."/>
            <person name="Irie N."/>
        </authorList>
    </citation>
    <scope>NUCLEOTIDE SEQUENCE [LARGE SCALE GENOMIC DNA]</scope>
</reference>
<name>M7BP30_CHEMY</name>
<dbReference type="Pfam" id="PF13837">
    <property type="entry name" value="Myb_DNA-bind_4"/>
    <property type="match status" value="1"/>
</dbReference>
<dbReference type="InterPro" id="IPR044822">
    <property type="entry name" value="Myb_DNA-bind_4"/>
</dbReference>
<dbReference type="PANTHER" id="PTHR47595">
    <property type="entry name" value="HEAT SHOCK 70 KDA PROTEIN 14"/>
    <property type="match status" value="1"/>
</dbReference>
<evidence type="ECO:0000313" key="3">
    <source>
        <dbReference type="EMBL" id="EMP39009.1"/>
    </source>
</evidence>
<evidence type="ECO:0000313" key="4">
    <source>
        <dbReference type="Proteomes" id="UP000031443"/>
    </source>
</evidence>
<keyword evidence="4" id="KW-1185">Reference proteome</keyword>
<evidence type="ECO:0000256" key="1">
    <source>
        <dbReference type="SAM" id="MobiDB-lite"/>
    </source>
</evidence>
<dbReference type="EMBL" id="KB517917">
    <property type="protein sequence ID" value="EMP39009.1"/>
    <property type="molecule type" value="Genomic_DNA"/>
</dbReference>
<accession>M7BP30</accession>
<dbReference type="Gene3D" id="1.10.10.60">
    <property type="entry name" value="Homeodomain-like"/>
    <property type="match status" value="1"/>
</dbReference>
<proteinExistence type="predicted"/>
<protein>
    <recommendedName>
        <fullName evidence="2">Myb/SANT-like DNA-binding domain-containing protein</fullName>
    </recommendedName>
</protein>